<dbReference type="Gene3D" id="2.50.20.10">
    <property type="entry name" value="Lipoprotein localisation LolA/LolB/LppX"/>
    <property type="match status" value="1"/>
</dbReference>
<comment type="caution">
    <text evidence="1">The sequence shown here is derived from an EMBL/GenBank/DDBJ whole genome shotgun (WGS) entry which is preliminary data.</text>
</comment>
<organism evidence="1">
    <name type="scientific">mine drainage metagenome</name>
    <dbReference type="NCBI Taxonomy" id="410659"/>
    <lineage>
        <taxon>unclassified sequences</taxon>
        <taxon>metagenomes</taxon>
        <taxon>ecological metagenomes</taxon>
    </lineage>
</organism>
<sequence>MQVIATVSTVLRDYRISLVGVERISGHQCYHLSLQPLRNPGTFRLRDLWIDRETYATVQLRIASNFIHGPGSNVPWTVRFSRIAGIRYIKWERASVGISYRGLIYTVVYIRFEKIHTKLKAVHKNRFPMFVPLFLQEPPALGGVARKSGPER</sequence>
<reference evidence="1" key="1">
    <citation type="submission" date="2009-10" db="EMBL/GenBank/DDBJ databases">
        <title>Diversity of trophic interactions inside an arsenic-rich microbial ecosystem.</title>
        <authorList>
            <person name="Bertin P.N."/>
            <person name="Heinrich-Salmeron A."/>
            <person name="Pelletier E."/>
            <person name="Goulhen-Chollet F."/>
            <person name="Arsene-Ploetze F."/>
            <person name="Gallien S."/>
            <person name="Calteau A."/>
            <person name="Vallenet D."/>
            <person name="Casiot C."/>
            <person name="Chane-Woon-Ming B."/>
            <person name="Giloteaux L."/>
            <person name="Barakat M."/>
            <person name="Bonnefoy V."/>
            <person name="Bruneel O."/>
            <person name="Chandler M."/>
            <person name="Cleiss J."/>
            <person name="Duran R."/>
            <person name="Elbaz-Poulichet F."/>
            <person name="Fonknechten N."/>
            <person name="Lauga B."/>
            <person name="Mornico D."/>
            <person name="Ortet P."/>
            <person name="Schaeffer C."/>
            <person name="Siguier P."/>
            <person name="Alexander Thil Smith A."/>
            <person name="Van Dorsselaer A."/>
            <person name="Weissenbach J."/>
            <person name="Medigue C."/>
            <person name="Le Paslier D."/>
        </authorList>
    </citation>
    <scope>NUCLEOTIDE SEQUENCE</scope>
</reference>
<proteinExistence type="predicted"/>
<dbReference type="EMBL" id="CABL01000020">
    <property type="protein sequence ID" value="CBH76544.1"/>
    <property type="molecule type" value="Genomic_DNA"/>
</dbReference>
<name>E6PJA2_9ZZZZ</name>
<evidence type="ECO:0000313" key="1">
    <source>
        <dbReference type="EMBL" id="CBH76544.1"/>
    </source>
</evidence>
<accession>E6PJA2</accession>
<gene>
    <name evidence="1" type="ORF">CARN1_2409</name>
</gene>
<protein>
    <submittedName>
        <fullName evidence="1">Uncharacterized protein</fullName>
    </submittedName>
</protein>
<dbReference type="AlphaFoldDB" id="E6PJA2"/>